<protein>
    <submittedName>
        <fullName evidence="1">Uncharacterized protein</fullName>
    </submittedName>
</protein>
<dbReference type="Proteomes" id="UP001140087">
    <property type="component" value="Unassembled WGS sequence"/>
</dbReference>
<reference evidence="1" key="1">
    <citation type="submission" date="2022-07" db="EMBL/GenBank/DDBJ databases">
        <title>Phylogenomic reconstructions and comparative analyses of Kickxellomycotina fungi.</title>
        <authorList>
            <person name="Reynolds N.K."/>
            <person name="Stajich J.E."/>
            <person name="Barry K."/>
            <person name="Grigoriev I.V."/>
            <person name="Crous P."/>
            <person name="Smith M.E."/>
        </authorList>
    </citation>
    <scope>NUCLEOTIDE SEQUENCE</scope>
    <source>
        <strain evidence="1">BCRC 34780</strain>
    </source>
</reference>
<name>A0ACC1KWI0_9FUNG</name>
<gene>
    <name evidence="1" type="ORF">H4R21_004774</name>
</gene>
<evidence type="ECO:0000313" key="1">
    <source>
        <dbReference type="EMBL" id="KAJ2796286.1"/>
    </source>
</evidence>
<comment type="caution">
    <text evidence="1">The sequence shown here is derived from an EMBL/GenBank/DDBJ whole genome shotgun (WGS) entry which is preliminary data.</text>
</comment>
<accession>A0ACC1KWI0</accession>
<organism evidence="1 2">
    <name type="scientific">Coemansia helicoidea</name>
    <dbReference type="NCBI Taxonomy" id="1286919"/>
    <lineage>
        <taxon>Eukaryota</taxon>
        <taxon>Fungi</taxon>
        <taxon>Fungi incertae sedis</taxon>
        <taxon>Zoopagomycota</taxon>
        <taxon>Kickxellomycotina</taxon>
        <taxon>Kickxellomycetes</taxon>
        <taxon>Kickxellales</taxon>
        <taxon>Kickxellaceae</taxon>
        <taxon>Coemansia</taxon>
    </lineage>
</organism>
<dbReference type="EMBL" id="JANBUN010001920">
    <property type="protein sequence ID" value="KAJ2796286.1"/>
    <property type="molecule type" value="Genomic_DNA"/>
</dbReference>
<evidence type="ECO:0000313" key="2">
    <source>
        <dbReference type="Proteomes" id="UP001140087"/>
    </source>
</evidence>
<keyword evidence="2" id="KW-1185">Reference proteome</keyword>
<sequence>MNSAAASDILSAITSPTTPHQPAQWAQIPQQNPAGPGALSAVPLLPLAPLPSAVAATKVVSIAPAPAHYHHAPIVPKGDAASFEQAGPPHKTLTKAKSAARTAQSPEPADDSADAIGSTSDAGRGRAAEDDKRRRNTAASARFRVKKKLKEQALERTAREMTAKAEALERRVNELETETRWLKSLITERDPDLLGSVSCPCHHPDGLDDPPAAKKMRL</sequence>
<proteinExistence type="predicted"/>